<keyword evidence="1" id="KW-1133">Transmembrane helix</keyword>
<feature type="transmembrane region" description="Helical" evidence="1">
    <location>
        <begin position="7"/>
        <end position="27"/>
    </location>
</feature>
<feature type="transmembrane region" description="Helical" evidence="1">
    <location>
        <begin position="39"/>
        <end position="64"/>
    </location>
</feature>
<reference evidence="2" key="1">
    <citation type="journal article" date="2021" name="Proc. Natl. Acad. Sci. U.S.A.">
        <title>A Catalog of Tens of Thousands of Viruses from Human Metagenomes Reveals Hidden Associations with Chronic Diseases.</title>
        <authorList>
            <person name="Tisza M.J."/>
            <person name="Buck C.B."/>
        </authorList>
    </citation>
    <scope>NUCLEOTIDE SEQUENCE</scope>
    <source>
        <strain evidence="2">CtYA416</strain>
    </source>
</reference>
<proteinExistence type="predicted"/>
<accession>A0A8S5UTI7</accession>
<dbReference type="EMBL" id="BK016136">
    <property type="protein sequence ID" value="DAF97732.1"/>
    <property type="molecule type" value="Genomic_DNA"/>
</dbReference>
<evidence type="ECO:0000256" key="1">
    <source>
        <dbReference type="SAM" id="Phobius"/>
    </source>
</evidence>
<protein>
    <submittedName>
        <fullName evidence="2">Uncharacterized protein</fullName>
    </submittedName>
</protein>
<sequence>MLEFMKKYLLAQMIVYWSIPLIIYVIIDIAARLTGRTDVMPVFILLVVFTEFIITIVLLIGKLLDAIYGDKR</sequence>
<keyword evidence="1" id="KW-0812">Transmembrane</keyword>
<evidence type="ECO:0000313" key="2">
    <source>
        <dbReference type="EMBL" id="DAF97732.1"/>
    </source>
</evidence>
<organism evidence="2">
    <name type="scientific">Myoviridae sp. ctYA416</name>
    <dbReference type="NCBI Taxonomy" id="2825125"/>
    <lineage>
        <taxon>Viruses</taxon>
        <taxon>Duplodnaviria</taxon>
        <taxon>Heunggongvirae</taxon>
        <taxon>Uroviricota</taxon>
        <taxon>Caudoviricetes</taxon>
    </lineage>
</organism>
<name>A0A8S5UTI7_9CAUD</name>
<keyword evidence="1" id="KW-0472">Membrane</keyword>